<dbReference type="EMBL" id="CP080333">
    <property type="protein sequence ID" value="QYL18254.1"/>
    <property type="molecule type" value="Genomic_DNA"/>
</dbReference>
<evidence type="ECO:0000313" key="7">
    <source>
        <dbReference type="Proteomes" id="UP000825367"/>
    </source>
</evidence>
<feature type="region of interest" description="Disordered" evidence="4">
    <location>
        <begin position="33"/>
        <end position="94"/>
    </location>
</feature>
<keyword evidence="7" id="KW-1185">Reference proteome</keyword>
<dbReference type="Proteomes" id="UP000825367">
    <property type="component" value="Chromosome"/>
</dbReference>
<name>A0ABX8VKC1_9MYCO</name>
<evidence type="ECO:0000256" key="3">
    <source>
        <dbReference type="ARBA" id="ARBA00022786"/>
    </source>
</evidence>
<dbReference type="RefSeq" id="WP_096310499.1">
    <property type="nucleotide sequence ID" value="NZ_CP080333.1"/>
</dbReference>
<dbReference type="InterPro" id="IPR011050">
    <property type="entry name" value="Pectin_lyase_fold/virulence"/>
</dbReference>
<keyword evidence="3" id="KW-0833">Ubl conjugation pathway</keyword>
<evidence type="ECO:0000256" key="1">
    <source>
        <dbReference type="ARBA" id="ARBA00004906"/>
    </source>
</evidence>
<keyword evidence="2" id="KW-0677">Repeat</keyword>
<dbReference type="InterPro" id="IPR051550">
    <property type="entry name" value="SCF-Subunits/Alg-Epimerases"/>
</dbReference>
<evidence type="ECO:0000313" key="6">
    <source>
        <dbReference type="EMBL" id="QYL18254.1"/>
    </source>
</evidence>
<evidence type="ECO:0000256" key="2">
    <source>
        <dbReference type="ARBA" id="ARBA00022737"/>
    </source>
</evidence>
<accession>A0ABX8VKC1</accession>
<sequence length="1249" mass="125266">MSELTTGLRVGAAAFVLGLSVAGPAGLAAADTGNANPGAPRTSAADSATALKPTAGTARSRAAHRSRVTGARKPVAPRSARLAPSPVATPVSGVGSSRRVPVGAVVSGVSVGDGGCAGCWGIGAPSLSAAVGTVVNHVFNSAFDVVGGLPGGPLSDLVGGALVLVRRSLFFVPEGVGVAQTNSSLVVSVNSGSVAYIRQVGSSVQIAGDPSFFRAYTVSDAAPVSVSVGGAGNAGCAGVVVTSGTVNGSLSTSGIDALRFADGAAFAGEVDASLSAGTLHVRDAVRGLGGVRLGAAVVLDSDVQVDAGDQDATFAGTVDAARAGRQSLTVTALNTTTFEAAVGGHAALASLLTQGIAPLSITQSTDTKTIPLHYLPTYNANGQPQVKYGIDVAIGNNASQIYEFDTGGTAFFAGYNPAFWQNVPLSTTGLSIDYSSGNFFNSVVSTTPITLGTGSQTVSTQPIQIGAILSGGNSKTGAVFDFTNPLVPAVENNFYGDFGASFAVLSGTGLSIPMTSPLFQLPGNLSSGFLVQLGPIGTDPQLSMGVTDALRDQFTYAIPVAQLIGSGDYPVSGYPILQQFGFFPQYFAQDGSGAKQPIGTEQFPQCATQCLPTLIDSGAPTTGIRLKDIPGGDPYNDGGQLKPGVTFIAEFPTTQGRAPLTWEFTAGNTGSVDLVQYQGGSVATDTQNVNTGLTLYNYYDVMFDLQDQVIWLRPNGGESTVNLNSVTTTGNQTYQQNAQLDGSYTTGGGDFSVTGVATLVGDTVINAGSGDVTFSGTVDGAANGQQTLAVNSGGATAFVRQVGGNIALKSLATDAGGSAATAAVTTTKDQTYNDGTVALSGPYRTTTGNFLVSGSTELAGPASIQTGGPGTITFTGTVDAQPGRGLTLKLTTAGGDIHLAAAVGAQNPLGGLVLASTAGAGATMVTADGAINLDGSLGFANQNGLSIGPLVTVDFRHGGLIQNFTKTGIVLEQSEDSTLKNFIVSNNGTGGILAAGVTGLTVTDSAVMGNGAPNGGDGIDIAGGIDVNIADNSIIGNNGDGIAVYNYANPVILNSQHITLTGNDVKNNTGDGIDLKDADDVEISGNTINGNTANGVLSLTTDDANIETNTISGNGEHGVTVDQGTGNTILSNAISLNAVDGISLQNGGNDDQAAPTVASAVIANGRLIVTGSLTDRSGDYRLQVFYSPPPVNAQAPPVQGLQLLSDSTETTDSFTVNVPGGSLWQGSYVTVTATVGDNTSEFSVPVVIT</sequence>
<proteinExistence type="predicted"/>
<dbReference type="NCBIfam" id="TIGR03804">
    <property type="entry name" value="para_beta_helix"/>
    <property type="match status" value="1"/>
</dbReference>
<dbReference type="InterPro" id="IPR022441">
    <property type="entry name" value="Para_beta_helix_rpt-2"/>
</dbReference>
<dbReference type="InterPro" id="IPR012334">
    <property type="entry name" value="Pectin_lyas_fold"/>
</dbReference>
<dbReference type="InterPro" id="IPR006626">
    <property type="entry name" value="PbH1"/>
</dbReference>
<dbReference type="Gene3D" id="2.160.20.10">
    <property type="entry name" value="Single-stranded right-handed beta-helix, Pectin lyase-like"/>
    <property type="match status" value="2"/>
</dbReference>
<organism evidence="6 7">
    <name type="scientific">Mycolicibacterium pallens</name>
    <dbReference type="NCBI Taxonomy" id="370524"/>
    <lineage>
        <taxon>Bacteria</taxon>
        <taxon>Bacillati</taxon>
        <taxon>Actinomycetota</taxon>
        <taxon>Actinomycetes</taxon>
        <taxon>Mycobacteriales</taxon>
        <taxon>Mycobacteriaceae</taxon>
        <taxon>Mycolicibacterium</taxon>
    </lineage>
</organism>
<evidence type="ECO:0000256" key="4">
    <source>
        <dbReference type="SAM" id="MobiDB-lite"/>
    </source>
</evidence>
<dbReference type="Pfam" id="PF13229">
    <property type="entry name" value="Beta_helix"/>
    <property type="match status" value="1"/>
</dbReference>
<dbReference type="InterPro" id="IPR006633">
    <property type="entry name" value="Carb-bd_sugar_hydrolysis-dom"/>
</dbReference>
<dbReference type="SMART" id="SM00710">
    <property type="entry name" value="PbH1"/>
    <property type="match status" value="8"/>
</dbReference>
<comment type="pathway">
    <text evidence="1">Protein modification; protein ubiquitination.</text>
</comment>
<feature type="domain" description="Carbohydrate-binding/sugar hydrolysis" evidence="5">
    <location>
        <begin position="965"/>
        <end position="1145"/>
    </location>
</feature>
<dbReference type="PANTHER" id="PTHR22990">
    <property type="entry name" value="F-BOX ONLY PROTEIN"/>
    <property type="match status" value="1"/>
</dbReference>
<dbReference type="SUPFAM" id="SSF51126">
    <property type="entry name" value="Pectin lyase-like"/>
    <property type="match status" value="1"/>
</dbReference>
<evidence type="ECO:0000259" key="5">
    <source>
        <dbReference type="SMART" id="SM00722"/>
    </source>
</evidence>
<reference evidence="6 7" key="1">
    <citation type="submission" date="2021-07" db="EMBL/GenBank/DDBJ databases">
        <title>Whole genome sequencing of non-tuberculosis mycobacteria type-strains.</title>
        <authorList>
            <person name="Igarashi Y."/>
            <person name="Osugi A."/>
            <person name="Mitarai S."/>
        </authorList>
    </citation>
    <scope>NUCLEOTIDE SEQUENCE [LARGE SCALE GENOMIC DNA]</scope>
    <source>
        <strain evidence="6 7">JCM 16370</strain>
    </source>
</reference>
<gene>
    <name evidence="6" type="ORF">K0O64_06925</name>
</gene>
<dbReference type="SMART" id="SM00722">
    <property type="entry name" value="CASH"/>
    <property type="match status" value="1"/>
</dbReference>
<protein>
    <submittedName>
        <fullName evidence="6">Right-handed parallel beta-helix repeat-containing protein</fullName>
    </submittedName>
</protein>
<dbReference type="InterPro" id="IPR039448">
    <property type="entry name" value="Beta_helix"/>
</dbReference>
<dbReference type="PANTHER" id="PTHR22990:SF15">
    <property type="entry name" value="F-BOX ONLY PROTEIN 10"/>
    <property type="match status" value="1"/>
</dbReference>